<dbReference type="AlphaFoldDB" id="A0A3N2QAW0"/>
<gene>
    <name evidence="1" type="ORF">EDM02_05155</name>
</gene>
<keyword evidence="2" id="KW-1185">Reference proteome</keyword>
<sequence>MSHRAGVSVHGRGRNRNVFNLITKLLNGLSLFCLIKKQQKNQALVNKAIENFIMQAENQYPFTCMAAIFYRLKQMANI</sequence>
<organism evidence="1 2">
    <name type="scientific">Candidatus Cardinium hertigii</name>
    <dbReference type="NCBI Taxonomy" id="247481"/>
    <lineage>
        <taxon>Bacteria</taxon>
        <taxon>Pseudomonadati</taxon>
        <taxon>Bacteroidota</taxon>
        <taxon>Cytophagia</taxon>
        <taxon>Cytophagales</taxon>
        <taxon>Amoebophilaceae</taxon>
        <taxon>Candidatus Cardinium</taxon>
    </lineage>
</organism>
<evidence type="ECO:0000313" key="2">
    <source>
        <dbReference type="Proteomes" id="UP000270927"/>
    </source>
</evidence>
<name>A0A3N2QAW0_9BACT</name>
<dbReference type="Proteomes" id="UP000270927">
    <property type="component" value="Unassembled WGS sequence"/>
</dbReference>
<evidence type="ECO:0000313" key="1">
    <source>
        <dbReference type="EMBL" id="ROT46937.1"/>
    </source>
</evidence>
<dbReference type="EMBL" id="RARA01000027">
    <property type="protein sequence ID" value="ROT46937.1"/>
    <property type="molecule type" value="Genomic_DNA"/>
</dbReference>
<reference evidence="1 2" key="1">
    <citation type="submission" date="2018-09" db="EMBL/GenBank/DDBJ databases">
        <title>Comparative Genomics of Wolbachia-Cardinium Dual Endosymbiosis in a Plant-Parasitic Nematode.</title>
        <authorList>
            <person name="Brown A.M.V."/>
            <person name="Wasala S.K."/>
            <person name="Howe D.K."/>
            <person name="Peetz A.B."/>
            <person name="Zasada I.A."/>
            <person name="Denver D.R."/>
        </authorList>
    </citation>
    <scope>NUCLEOTIDE SEQUENCE [LARGE SCALE GENOMIC DNA]</scope>
    <source>
        <strain evidence="1 2">Pp_1</strain>
    </source>
</reference>
<accession>A0A3N2QAW0</accession>
<comment type="caution">
    <text evidence="1">The sequence shown here is derived from an EMBL/GenBank/DDBJ whole genome shotgun (WGS) entry which is preliminary data.</text>
</comment>
<proteinExistence type="predicted"/>
<protein>
    <submittedName>
        <fullName evidence="1">Uncharacterized protein</fullName>
    </submittedName>
</protein>